<keyword evidence="6 8" id="KW-0408">Iron</keyword>
<keyword evidence="12" id="KW-1185">Reference proteome</keyword>
<comment type="similarity">
    <text evidence="2 9">Belongs to the cytochrome P450 family.</text>
</comment>
<proteinExistence type="inferred from homology"/>
<evidence type="ECO:0000256" key="6">
    <source>
        <dbReference type="ARBA" id="ARBA00023004"/>
    </source>
</evidence>
<dbReference type="EMBL" id="JAPEVA010000039">
    <property type="protein sequence ID" value="KAJ4404871.1"/>
    <property type="molecule type" value="Genomic_DNA"/>
</dbReference>
<keyword evidence="5 9" id="KW-0560">Oxidoreductase</keyword>
<comment type="cofactor">
    <cofactor evidence="1 8">
        <name>heme</name>
        <dbReference type="ChEBI" id="CHEBI:30413"/>
    </cofactor>
</comment>
<organism evidence="11 12">
    <name type="scientific">Didymella pomorum</name>
    <dbReference type="NCBI Taxonomy" id="749634"/>
    <lineage>
        <taxon>Eukaryota</taxon>
        <taxon>Fungi</taxon>
        <taxon>Dikarya</taxon>
        <taxon>Ascomycota</taxon>
        <taxon>Pezizomycotina</taxon>
        <taxon>Dothideomycetes</taxon>
        <taxon>Pleosporomycetidae</taxon>
        <taxon>Pleosporales</taxon>
        <taxon>Pleosporineae</taxon>
        <taxon>Didymellaceae</taxon>
        <taxon>Didymella</taxon>
    </lineage>
</organism>
<protein>
    <submittedName>
        <fullName evidence="11">Uncharacterized protein</fullName>
    </submittedName>
</protein>
<keyword evidence="3 8" id="KW-0349">Heme</keyword>
<dbReference type="Pfam" id="PF00067">
    <property type="entry name" value="p450"/>
    <property type="match status" value="1"/>
</dbReference>
<dbReference type="PROSITE" id="PS00086">
    <property type="entry name" value="CYTOCHROME_P450"/>
    <property type="match status" value="1"/>
</dbReference>
<evidence type="ECO:0000256" key="3">
    <source>
        <dbReference type="ARBA" id="ARBA00022617"/>
    </source>
</evidence>
<evidence type="ECO:0000313" key="11">
    <source>
        <dbReference type="EMBL" id="KAJ4404871.1"/>
    </source>
</evidence>
<feature type="binding site" description="axial binding residue" evidence="8">
    <location>
        <position position="445"/>
    </location>
    <ligand>
        <name>heme</name>
        <dbReference type="ChEBI" id="CHEBI:30413"/>
    </ligand>
    <ligandPart>
        <name>Fe</name>
        <dbReference type="ChEBI" id="CHEBI:18248"/>
    </ligandPart>
</feature>
<evidence type="ECO:0000256" key="4">
    <source>
        <dbReference type="ARBA" id="ARBA00022723"/>
    </source>
</evidence>
<dbReference type="GO" id="GO:0005506">
    <property type="term" value="F:iron ion binding"/>
    <property type="evidence" value="ECO:0007669"/>
    <property type="project" value="InterPro"/>
</dbReference>
<dbReference type="InterPro" id="IPR017972">
    <property type="entry name" value="Cyt_P450_CS"/>
</dbReference>
<evidence type="ECO:0000256" key="7">
    <source>
        <dbReference type="ARBA" id="ARBA00023033"/>
    </source>
</evidence>
<gene>
    <name evidence="11" type="ORF">N0V91_005607</name>
</gene>
<dbReference type="GO" id="GO:0020037">
    <property type="term" value="F:heme binding"/>
    <property type="evidence" value="ECO:0007669"/>
    <property type="project" value="InterPro"/>
</dbReference>
<dbReference type="OrthoDB" id="2789670at2759"/>
<dbReference type="PRINTS" id="PR00463">
    <property type="entry name" value="EP450I"/>
</dbReference>
<keyword evidence="7 9" id="KW-0503">Monooxygenase</keyword>
<comment type="caution">
    <text evidence="11">The sequence shown here is derived from an EMBL/GenBank/DDBJ whole genome shotgun (WGS) entry which is preliminary data.</text>
</comment>
<keyword evidence="4 8" id="KW-0479">Metal-binding</keyword>
<dbReference type="InterPro" id="IPR036396">
    <property type="entry name" value="Cyt_P450_sf"/>
</dbReference>
<evidence type="ECO:0000256" key="1">
    <source>
        <dbReference type="ARBA" id="ARBA00001971"/>
    </source>
</evidence>
<evidence type="ECO:0000313" key="12">
    <source>
        <dbReference type="Proteomes" id="UP001140510"/>
    </source>
</evidence>
<evidence type="ECO:0000256" key="8">
    <source>
        <dbReference type="PIRSR" id="PIRSR602401-1"/>
    </source>
</evidence>
<dbReference type="Gene3D" id="1.10.630.10">
    <property type="entry name" value="Cytochrome P450"/>
    <property type="match status" value="1"/>
</dbReference>
<keyword evidence="10" id="KW-0812">Transmembrane</keyword>
<dbReference type="AlphaFoldDB" id="A0A9W8ZEW3"/>
<feature type="transmembrane region" description="Helical" evidence="10">
    <location>
        <begin position="6"/>
        <end position="24"/>
    </location>
</feature>
<dbReference type="InterPro" id="IPR050364">
    <property type="entry name" value="Cytochrome_P450_fung"/>
</dbReference>
<accession>A0A9W8ZEW3</accession>
<dbReference type="InterPro" id="IPR001128">
    <property type="entry name" value="Cyt_P450"/>
</dbReference>
<sequence length="536" mass="59833">MPVSFMALWLLIAVALYVFNRFVLQRGKKKLPLPPGPKGLLLVGNVKDLPPPGKQEYLHWLELKHAYGPISSLTVFGQTIVIIHDRNMAIELMDKRSSIHSGRPVMPFGNSCGWEDAMGAQQQGDPSFRGQRKHVFQQVGTKNSVAKYWPLQEGVVGRFLSRANKDNGQNLLKHVQTEAAELILKVTYGYTAEANGADPLVDLVDQVMEEFTQAYVPGRWAVDLIPALKYLPEWFPGTGWKQTAKAWNKNMTKCTNVPFEYAKARKGSSDDMSFVSKALTQGDVEKGGLSPQDLDWIKLAAVSLYTGGADTTVNTMYSFFLAMAMHPDVQAKAHAELDVLLGANPTRLPTFADRAQLPYISLIVEEAQRWHPVACMGLPHRTDKEDTIAGYRIPKNAVLMPAMWWYTRDPAVYHDAETFKPERFEEPYNEPLASNVTFGFGRRRCPGYLFADASLFLIMAQSLAVFDIKPGVDDAGKDVKLEHGFSAGVIARPAPFEVRLLPRSAAHEKLIESAAEKHDWEESGAKVIRKMMEEQA</sequence>
<dbReference type="PANTHER" id="PTHR46300">
    <property type="entry name" value="P450, PUTATIVE (EUROFUNG)-RELATED-RELATED"/>
    <property type="match status" value="1"/>
</dbReference>
<keyword evidence="10" id="KW-1133">Transmembrane helix</keyword>
<dbReference type="GO" id="GO:0016705">
    <property type="term" value="F:oxidoreductase activity, acting on paired donors, with incorporation or reduction of molecular oxygen"/>
    <property type="evidence" value="ECO:0007669"/>
    <property type="project" value="InterPro"/>
</dbReference>
<evidence type="ECO:0000256" key="10">
    <source>
        <dbReference type="SAM" id="Phobius"/>
    </source>
</evidence>
<dbReference type="PANTHER" id="PTHR46300:SF7">
    <property type="entry name" value="P450, PUTATIVE (EUROFUNG)-RELATED"/>
    <property type="match status" value="1"/>
</dbReference>
<evidence type="ECO:0000256" key="9">
    <source>
        <dbReference type="RuleBase" id="RU000461"/>
    </source>
</evidence>
<keyword evidence="10" id="KW-0472">Membrane</keyword>
<reference evidence="11" key="1">
    <citation type="submission" date="2022-10" db="EMBL/GenBank/DDBJ databases">
        <title>Tapping the CABI collections for fungal endophytes: first genome assemblies for Collariella, Neodidymelliopsis, Ascochyta clinopodiicola, Didymella pomorum, Didymosphaeria variabile, Neocosmospora piperis and Neocucurbitaria cava.</title>
        <authorList>
            <person name="Hill R."/>
        </authorList>
    </citation>
    <scope>NUCLEOTIDE SEQUENCE</scope>
    <source>
        <strain evidence="11">IMI 355091</strain>
    </source>
</reference>
<dbReference type="GO" id="GO:0004497">
    <property type="term" value="F:monooxygenase activity"/>
    <property type="evidence" value="ECO:0007669"/>
    <property type="project" value="UniProtKB-KW"/>
</dbReference>
<evidence type="ECO:0000256" key="2">
    <source>
        <dbReference type="ARBA" id="ARBA00010617"/>
    </source>
</evidence>
<dbReference type="PRINTS" id="PR00385">
    <property type="entry name" value="P450"/>
</dbReference>
<dbReference type="InterPro" id="IPR002401">
    <property type="entry name" value="Cyt_P450_E_grp-I"/>
</dbReference>
<dbReference type="Proteomes" id="UP001140510">
    <property type="component" value="Unassembled WGS sequence"/>
</dbReference>
<evidence type="ECO:0000256" key="5">
    <source>
        <dbReference type="ARBA" id="ARBA00023002"/>
    </source>
</evidence>
<dbReference type="CDD" id="cd11065">
    <property type="entry name" value="CYP64-like"/>
    <property type="match status" value="1"/>
</dbReference>
<name>A0A9W8ZEW3_9PLEO</name>
<dbReference type="SUPFAM" id="SSF48264">
    <property type="entry name" value="Cytochrome P450"/>
    <property type="match status" value="1"/>
</dbReference>